<proteinExistence type="predicted"/>
<comment type="caution">
    <text evidence="2">The sequence shown here is derived from an EMBL/GenBank/DDBJ whole genome shotgun (WGS) entry which is preliminary data.</text>
</comment>
<reference evidence="2" key="1">
    <citation type="journal article" date="2015" name="Nature">
        <title>Complex archaea that bridge the gap between prokaryotes and eukaryotes.</title>
        <authorList>
            <person name="Spang A."/>
            <person name="Saw J.H."/>
            <person name="Jorgensen S.L."/>
            <person name="Zaremba-Niedzwiedzka K."/>
            <person name="Martijn J."/>
            <person name="Lind A.E."/>
            <person name="van Eijk R."/>
            <person name="Schleper C."/>
            <person name="Guy L."/>
            <person name="Ettema T.J."/>
        </authorList>
    </citation>
    <scope>NUCLEOTIDE SEQUENCE</scope>
</reference>
<keyword evidence="1" id="KW-0472">Membrane</keyword>
<evidence type="ECO:0000256" key="1">
    <source>
        <dbReference type="SAM" id="Phobius"/>
    </source>
</evidence>
<gene>
    <name evidence="2" type="ORF">LCGC14_0636110</name>
</gene>
<keyword evidence="1" id="KW-0812">Transmembrane</keyword>
<dbReference type="EMBL" id="LAZR01001133">
    <property type="protein sequence ID" value="KKN50113.1"/>
    <property type="molecule type" value="Genomic_DNA"/>
</dbReference>
<accession>A0A0F9U8X5</accession>
<evidence type="ECO:0000313" key="2">
    <source>
        <dbReference type="EMBL" id="KKN50113.1"/>
    </source>
</evidence>
<name>A0A0F9U8X5_9ZZZZ</name>
<keyword evidence="1" id="KW-1133">Transmembrane helix</keyword>
<organism evidence="2">
    <name type="scientific">marine sediment metagenome</name>
    <dbReference type="NCBI Taxonomy" id="412755"/>
    <lineage>
        <taxon>unclassified sequences</taxon>
        <taxon>metagenomes</taxon>
        <taxon>ecological metagenomes</taxon>
    </lineage>
</organism>
<protein>
    <submittedName>
        <fullName evidence="2">Uncharacterized protein</fullName>
    </submittedName>
</protein>
<feature type="transmembrane region" description="Helical" evidence="1">
    <location>
        <begin position="25"/>
        <end position="46"/>
    </location>
</feature>
<dbReference type="AlphaFoldDB" id="A0A0F9U8X5"/>
<sequence length="51" mass="5985">MILDPIIKLFDPVINYTYQNYENNYLYYALLGGFLLLLVLVGYLMYKAITS</sequence>